<sequence length="140" mass="16559">MSLVERIKMLCNEKKVTFAEVERKVGISNGQIRRWDNSSPKIENVQKVADYFDVSTDYLLGRTDKKRYYDLTEKDEKEVEEELQRILNNAETNFGFAAFDGKTPSETDKEDYEMYVSAMRDAIRLHKRLAKKKFTPKKYR</sequence>
<dbReference type="Pfam" id="PF01381">
    <property type="entry name" value="HTH_3"/>
    <property type="match status" value="1"/>
</dbReference>
<reference evidence="2" key="1">
    <citation type="journal article" date="2014" name="Int. J. Syst. Evol. Microbiol.">
        <title>Complete genome sequence of Corynebacterium casei LMG S-19264T (=DSM 44701T), isolated from a smear-ripened cheese.</title>
        <authorList>
            <consortium name="US DOE Joint Genome Institute (JGI-PGF)"/>
            <person name="Walter F."/>
            <person name="Albersmeier A."/>
            <person name="Kalinowski J."/>
            <person name="Ruckert C."/>
        </authorList>
    </citation>
    <scope>NUCLEOTIDE SEQUENCE</scope>
    <source>
        <strain evidence="2">JCM 17251</strain>
    </source>
</reference>
<protein>
    <submittedName>
        <fullName evidence="2">Transcriptional regulator</fullName>
    </submittedName>
</protein>
<accession>A0A917XZI0</accession>
<dbReference type="Gene3D" id="1.10.260.40">
    <property type="entry name" value="lambda repressor-like DNA-binding domains"/>
    <property type="match status" value="1"/>
</dbReference>
<gene>
    <name evidence="2" type="ORF">GCM10007971_22740</name>
</gene>
<dbReference type="InterPro" id="IPR010982">
    <property type="entry name" value="Lambda_DNA-bd_dom_sf"/>
</dbReference>
<organism evidence="2 3">
    <name type="scientific">Oceanobacillus indicireducens</name>
    <dbReference type="NCBI Taxonomy" id="1004261"/>
    <lineage>
        <taxon>Bacteria</taxon>
        <taxon>Bacillati</taxon>
        <taxon>Bacillota</taxon>
        <taxon>Bacilli</taxon>
        <taxon>Bacillales</taxon>
        <taxon>Bacillaceae</taxon>
        <taxon>Oceanobacillus</taxon>
    </lineage>
</organism>
<dbReference type="EMBL" id="BMOS01000014">
    <property type="protein sequence ID" value="GGN59535.1"/>
    <property type="molecule type" value="Genomic_DNA"/>
</dbReference>
<keyword evidence="3" id="KW-1185">Reference proteome</keyword>
<proteinExistence type="predicted"/>
<dbReference type="SMART" id="SM00530">
    <property type="entry name" value="HTH_XRE"/>
    <property type="match status" value="1"/>
</dbReference>
<dbReference type="CDD" id="cd00093">
    <property type="entry name" value="HTH_XRE"/>
    <property type="match status" value="1"/>
</dbReference>
<dbReference type="Proteomes" id="UP000624041">
    <property type="component" value="Unassembled WGS sequence"/>
</dbReference>
<evidence type="ECO:0000259" key="1">
    <source>
        <dbReference type="PROSITE" id="PS50943"/>
    </source>
</evidence>
<dbReference type="RefSeq" id="WP_229782684.1">
    <property type="nucleotide sequence ID" value="NZ_BMOS01000014.1"/>
</dbReference>
<evidence type="ECO:0000313" key="2">
    <source>
        <dbReference type="EMBL" id="GGN59535.1"/>
    </source>
</evidence>
<dbReference type="PROSITE" id="PS50943">
    <property type="entry name" value="HTH_CROC1"/>
    <property type="match status" value="1"/>
</dbReference>
<dbReference type="GO" id="GO:0003677">
    <property type="term" value="F:DNA binding"/>
    <property type="evidence" value="ECO:0007669"/>
    <property type="project" value="InterPro"/>
</dbReference>
<dbReference type="InterPro" id="IPR001387">
    <property type="entry name" value="Cro/C1-type_HTH"/>
</dbReference>
<name>A0A917XZI0_9BACI</name>
<comment type="caution">
    <text evidence="2">The sequence shown here is derived from an EMBL/GenBank/DDBJ whole genome shotgun (WGS) entry which is preliminary data.</text>
</comment>
<evidence type="ECO:0000313" key="3">
    <source>
        <dbReference type="Proteomes" id="UP000624041"/>
    </source>
</evidence>
<reference evidence="2" key="2">
    <citation type="submission" date="2020-09" db="EMBL/GenBank/DDBJ databases">
        <authorList>
            <person name="Sun Q."/>
            <person name="Ohkuma M."/>
        </authorList>
    </citation>
    <scope>NUCLEOTIDE SEQUENCE</scope>
    <source>
        <strain evidence="2">JCM 17251</strain>
    </source>
</reference>
<dbReference type="AlphaFoldDB" id="A0A917XZI0"/>
<dbReference type="SUPFAM" id="SSF47413">
    <property type="entry name" value="lambda repressor-like DNA-binding domains"/>
    <property type="match status" value="1"/>
</dbReference>
<feature type="domain" description="HTH cro/C1-type" evidence="1">
    <location>
        <begin position="7"/>
        <end position="59"/>
    </location>
</feature>